<reference evidence="2 3" key="1">
    <citation type="submission" date="2017-09" db="EMBL/GenBank/DDBJ databases">
        <title>WGS assembly of Aquilegia coerulea Goldsmith.</title>
        <authorList>
            <person name="Hodges S."/>
            <person name="Kramer E."/>
            <person name="Nordborg M."/>
            <person name="Tomkins J."/>
            <person name="Borevitz J."/>
            <person name="Derieg N."/>
            <person name="Yan J."/>
            <person name="Mihaltcheva S."/>
            <person name="Hayes R.D."/>
            <person name="Rokhsar D."/>
        </authorList>
    </citation>
    <scope>NUCLEOTIDE SEQUENCE [LARGE SCALE GENOMIC DNA]</scope>
    <source>
        <strain evidence="3">cv. Goldsmith</strain>
    </source>
</reference>
<dbReference type="SMART" id="SM00579">
    <property type="entry name" value="FBD"/>
    <property type="match status" value="1"/>
</dbReference>
<dbReference type="OrthoDB" id="1859887at2759"/>
<gene>
    <name evidence="2" type="ORF">AQUCO_01700328v1</name>
</gene>
<organism evidence="2 3">
    <name type="scientific">Aquilegia coerulea</name>
    <name type="common">Rocky mountain columbine</name>
    <dbReference type="NCBI Taxonomy" id="218851"/>
    <lineage>
        <taxon>Eukaryota</taxon>
        <taxon>Viridiplantae</taxon>
        <taxon>Streptophyta</taxon>
        <taxon>Embryophyta</taxon>
        <taxon>Tracheophyta</taxon>
        <taxon>Spermatophyta</taxon>
        <taxon>Magnoliopsida</taxon>
        <taxon>Ranunculales</taxon>
        <taxon>Ranunculaceae</taxon>
        <taxon>Thalictroideae</taxon>
        <taxon>Aquilegia</taxon>
    </lineage>
</organism>
<sequence>MDSTKNQLQVMTFLLRSYPKLQSLYISFFEDDGNKSLEMFSMEGNWQYKELSTVDILKHLRTIEMVNLQGTESELDLVRYMLENANILEVMSIICVENNVETLARISKKLLTFARVSPNAKIFFS</sequence>
<dbReference type="EMBL" id="KZ305034">
    <property type="protein sequence ID" value="PIA44650.1"/>
    <property type="molecule type" value="Genomic_DNA"/>
</dbReference>
<evidence type="ECO:0000259" key="1">
    <source>
        <dbReference type="SMART" id="SM00579"/>
    </source>
</evidence>
<dbReference type="Pfam" id="PF08387">
    <property type="entry name" value="FBD"/>
    <property type="match status" value="1"/>
</dbReference>
<evidence type="ECO:0000313" key="2">
    <source>
        <dbReference type="EMBL" id="PIA44650.1"/>
    </source>
</evidence>
<proteinExistence type="predicted"/>
<feature type="domain" description="FBD" evidence="1">
    <location>
        <begin position="54"/>
        <end position="125"/>
    </location>
</feature>
<name>A0A2G5DMA7_AQUCA</name>
<dbReference type="InParanoid" id="A0A2G5DMA7"/>
<dbReference type="InterPro" id="IPR050232">
    <property type="entry name" value="FBL13/AtMIF1-like"/>
</dbReference>
<dbReference type="Proteomes" id="UP000230069">
    <property type="component" value="Unassembled WGS sequence"/>
</dbReference>
<protein>
    <recommendedName>
        <fullName evidence="1">FBD domain-containing protein</fullName>
    </recommendedName>
</protein>
<dbReference type="PANTHER" id="PTHR31900:SF34">
    <property type="entry name" value="EMB|CAB62440.1-RELATED"/>
    <property type="match status" value="1"/>
</dbReference>
<dbReference type="AlphaFoldDB" id="A0A2G5DMA7"/>
<dbReference type="InterPro" id="IPR006566">
    <property type="entry name" value="FBD"/>
</dbReference>
<evidence type="ECO:0000313" key="3">
    <source>
        <dbReference type="Proteomes" id="UP000230069"/>
    </source>
</evidence>
<dbReference type="FunCoup" id="A0A2G5DMA7">
    <property type="interactions" value="213"/>
</dbReference>
<dbReference type="PANTHER" id="PTHR31900">
    <property type="entry name" value="F-BOX/RNI SUPERFAMILY PROTEIN-RELATED"/>
    <property type="match status" value="1"/>
</dbReference>
<accession>A0A2G5DMA7</accession>
<keyword evidence="3" id="KW-1185">Reference proteome</keyword>